<dbReference type="PANTHER" id="PTHR13710:SF105">
    <property type="entry name" value="ATP-DEPENDENT DNA HELICASE Q1"/>
    <property type="match status" value="1"/>
</dbReference>
<dbReference type="SUPFAM" id="SSF52540">
    <property type="entry name" value="P-loop containing nucleoside triphosphate hydrolases"/>
    <property type="match status" value="1"/>
</dbReference>
<dbReference type="Pfam" id="PF00270">
    <property type="entry name" value="DEAD"/>
    <property type="match status" value="1"/>
</dbReference>
<dbReference type="InterPro" id="IPR027417">
    <property type="entry name" value="P-loop_NTPase"/>
</dbReference>
<protein>
    <recommendedName>
        <fullName evidence="5">DNA 3'-5' helicase</fullName>
        <ecNumber evidence="5">5.6.2.4</ecNumber>
    </recommendedName>
</protein>
<dbReference type="OrthoDB" id="2499463at2759"/>
<dbReference type="GO" id="GO:0016787">
    <property type="term" value="F:hydrolase activity"/>
    <property type="evidence" value="ECO:0007669"/>
    <property type="project" value="UniProtKB-KW"/>
</dbReference>
<dbReference type="GO" id="GO:0005524">
    <property type="term" value="F:ATP binding"/>
    <property type="evidence" value="ECO:0007669"/>
    <property type="project" value="InterPro"/>
</dbReference>
<evidence type="ECO:0000313" key="8">
    <source>
        <dbReference type="Proteomes" id="UP000683000"/>
    </source>
</evidence>
<dbReference type="AlphaFoldDB" id="A0A8I2YF32"/>
<keyword evidence="7" id="KW-0378">Hydrolase</keyword>
<keyword evidence="8" id="KW-1185">Reference proteome</keyword>
<proteinExistence type="inferred from homology"/>
<evidence type="ECO:0000313" key="7">
    <source>
        <dbReference type="EMBL" id="KAG6370692.1"/>
    </source>
</evidence>
<evidence type="ECO:0000259" key="6">
    <source>
        <dbReference type="PROSITE" id="PS51192"/>
    </source>
</evidence>
<accession>A0A8I2YF32</accession>
<dbReference type="GO" id="GO:0009378">
    <property type="term" value="F:four-way junction helicase activity"/>
    <property type="evidence" value="ECO:0007669"/>
    <property type="project" value="TreeGrafter"/>
</dbReference>
<dbReference type="GO" id="GO:0005694">
    <property type="term" value="C:chromosome"/>
    <property type="evidence" value="ECO:0007669"/>
    <property type="project" value="TreeGrafter"/>
</dbReference>
<organism evidence="7 8">
    <name type="scientific">Boletus reticuloceps</name>
    <dbReference type="NCBI Taxonomy" id="495285"/>
    <lineage>
        <taxon>Eukaryota</taxon>
        <taxon>Fungi</taxon>
        <taxon>Dikarya</taxon>
        <taxon>Basidiomycota</taxon>
        <taxon>Agaricomycotina</taxon>
        <taxon>Agaricomycetes</taxon>
        <taxon>Agaricomycetidae</taxon>
        <taxon>Boletales</taxon>
        <taxon>Boletineae</taxon>
        <taxon>Boletaceae</taxon>
        <taxon>Boletoideae</taxon>
        <taxon>Boletus</taxon>
    </lineage>
</organism>
<evidence type="ECO:0000256" key="3">
    <source>
        <dbReference type="ARBA" id="ARBA00023235"/>
    </source>
</evidence>
<comment type="caution">
    <text evidence="7">The sequence shown here is derived from an EMBL/GenBank/DDBJ whole genome shotgun (WGS) entry which is preliminary data.</text>
</comment>
<dbReference type="GO" id="GO:0005737">
    <property type="term" value="C:cytoplasm"/>
    <property type="evidence" value="ECO:0007669"/>
    <property type="project" value="TreeGrafter"/>
</dbReference>
<dbReference type="Proteomes" id="UP000683000">
    <property type="component" value="Unassembled WGS sequence"/>
</dbReference>
<evidence type="ECO:0000256" key="2">
    <source>
        <dbReference type="ARBA" id="ARBA00023125"/>
    </source>
</evidence>
<keyword evidence="2" id="KW-0238">DNA-binding</keyword>
<comment type="catalytic activity">
    <reaction evidence="4">
        <text>Couples ATP hydrolysis with the unwinding of duplex DNA by translocating in the 3'-5' direction.</text>
        <dbReference type="EC" id="5.6.2.4"/>
    </reaction>
</comment>
<dbReference type="PANTHER" id="PTHR13710">
    <property type="entry name" value="DNA HELICASE RECQ FAMILY MEMBER"/>
    <property type="match status" value="1"/>
</dbReference>
<dbReference type="InterPro" id="IPR011545">
    <property type="entry name" value="DEAD/DEAH_box_helicase_dom"/>
</dbReference>
<sequence>MNTISHLEWQEWSYNNLAHARELAKKTSNYSAHDIQQALTTACLKNCQNQPPYPWQLDSAEAFLLGLDCTIVAGTGSGKSLPFVMPSMIHPDKILVVISPLNSLKSDQARRCASMGITAVAVNHGTYTLHLHEELVEQKYQIIFMSPEMAISNCQFNSLLCSPEYHAHMLGVVIDKDHCIVQWGGQFRPAYAKLDKLRSFVPTHIPLYVTSATMMPDVVAEVCRQLHIDPLKSFHINLGNDRKNIYQQRIWSAHYYSSTR</sequence>
<dbReference type="SMART" id="SM00487">
    <property type="entry name" value="DEXDc"/>
    <property type="match status" value="1"/>
</dbReference>
<keyword evidence="3" id="KW-0413">Isomerase</keyword>
<dbReference type="GO" id="GO:0043138">
    <property type="term" value="F:3'-5' DNA helicase activity"/>
    <property type="evidence" value="ECO:0007669"/>
    <property type="project" value="UniProtKB-EC"/>
</dbReference>
<evidence type="ECO:0000256" key="1">
    <source>
        <dbReference type="ARBA" id="ARBA00005446"/>
    </source>
</evidence>
<reference evidence="7" key="1">
    <citation type="submission" date="2021-03" db="EMBL/GenBank/DDBJ databases">
        <title>Evolutionary innovations through gain and loss of genes in the ectomycorrhizal Boletales.</title>
        <authorList>
            <person name="Wu G."/>
            <person name="Miyauchi S."/>
            <person name="Morin E."/>
            <person name="Yang Z.-L."/>
            <person name="Xu J."/>
            <person name="Martin F.M."/>
        </authorList>
    </citation>
    <scope>NUCLEOTIDE SEQUENCE</scope>
    <source>
        <strain evidence="7">BR01</strain>
    </source>
</reference>
<gene>
    <name evidence="7" type="ORF">JVT61DRAFT_11073</name>
</gene>
<dbReference type="EMBL" id="JAGFBS010000045">
    <property type="protein sequence ID" value="KAG6370692.1"/>
    <property type="molecule type" value="Genomic_DNA"/>
</dbReference>
<dbReference type="EC" id="5.6.2.4" evidence="5"/>
<evidence type="ECO:0000256" key="5">
    <source>
        <dbReference type="ARBA" id="ARBA00034808"/>
    </source>
</evidence>
<dbReference type="GO" id="GO:0000724">
    <property type="term" value="P:double-strand break repair via homologous recombination"/>
    <property type="evidence" value="ECO:0007669"/>
    <property type="project" value="TreeGrafter"/>
</dbReference>
<comment type="similarity">
    <text evidence="1">Belongs to the helicase family. RecQ subfamily.</text>
</comment>
<name>A0A8I2YF32_9AGAM</name>
<feature type="domain" description="Helicase ATP-binding" evidence="6">
    <location>
        <begin position="60"/>
        <end position="232"/>
    </location>
</feature>
<dbReference type="Gene3D" id="3.40.50.300">
    <property type="entry name" value="P-loop containing nucleotide triphosphate hydrolases"/>
    <property type="match status" value="1"/>
</dbReference>
<dbReference type="GO" id="GO:0003677">
    <property type="term" value="F:DNA binding"/>
    <property type="evidence" value="ECO:0007669"/>
    <property type="project" value="UniProtKB-KW"/>
</dbReference>
<dbReference type="PROSITE" id="PS51192">
    <property type="entry name" value="HELICASE_ATP_BIND_1"/>
    <property type="match status" value="1"/>
</dbReference>
<evidence type="ECO:0000256" key="4">
    <source>
        <dbReference type="ARBA" id="ARBA00034617"/>
    </source>
</evidence>
<dbReference type="InterPro" id="IPR014001">
    <property type="entry name" value="Helicase_ATP-bd"/>
</dbReference>